<feature type="compositionally biased region" description="Basic and acidic residues" evidence="2">
    <location>
        <begin position="865"/>
        <end position="875"/>
    </location>
</feature>
<keyword evidence="5" id="KW-1185">Reference proteome</keyword>
<sequence length="1126" mass="125837">MKNASSTAAKSAAPETTVSSSGSSEPAPAEASEPSNETSTNETSTEKATTNEATTNESTTNETTTNENTTDEKVGDVGEKPTKPKVEKEEEEDHRDPYVLENVIREDPATGLKDVTMEDLPFGGIIGVTMVMGVAPVKKKRTYFVVLSKRALEVYDSEKSFRKGSCAKHIVDLATAFNVHMNHYDSKLKRCLCVMGPDDTVVMRPENDLMLKNWYDAILNCLLLSRQLRIGRPCAAYEIFEACYDVEVVAHMKNAKAYKKTRMEDGYVNICESMNLCGIRRLCFYSHTVVLADREIEPVKTGCPDSGFPPFRAEAFVEFPRPLIAYFGVQEKYFYLRLGKGIAIGGTELLVLCDSFETAQAIHATMRTIIEREAGKRIILERPPEAVKAIEAGKEREGPREDCCDKGHQDGPHSETPQPNMESLSVPSPHAHHRNKLSLDSTPLLTAKERRKLLRDCLSFANSLEFDESAPSSPFGTQPRGSLGSFHVDHLSRLDQPRGSVHSVGAVPVGGVLPDRSRRASHQFRLTDHPLMKDPLRYKKNSTASVNEAGSSSRKHVVPMFEPPKAEKEKKKKPEKGSKKKKKKEEEEEAPPPVSRRRRSNSPPFETYLATTLGMNFSDDYLREGALRKMSSIRNDDTYSPMEPSDWNLTPNPLLLQYSSDRRSGNRAAVAEKYRMHFPTQRDREALQLRFQPSPRNLALAAANAAPRANSFGGKTETVEKPKKSLFSSVLWRDKKEKKEEKKQAQDEQKKESSSENLPSSSTGNTSSLTVEDPRKRAFSLGSKSFFNFNFNQIGLNDFRRLVKKPLPFVGRSSSPNNNSASGVSNSSSASPSSSGNIHLTSNDNSRNRTGSFESGRGSPSKKCNKNDDDHHVEIDFGNPSDGKSACPSLTKTEISKPLKQQSQPPATESSGRHRSDYPRPKKPQTKEEELYYGNRPSDKLLRDLKIAKRGIDYGPCELMTGQPAKKYPENKSGTESRWRQATRHFTSSFRRDDDKYYNRKKISVCGSIVEEKEDGDSSAELDDDSKTIVADFATDNLEDSYGFYWAGAYRENNTAQWHWIDGSPLNYTNWVPGDNQIDKYCLKIRFSDGRWLSEYCDNTEQFVCAKNAGGPSPPYGTCPPCMKEL</sequence>
<gene>
    <name evidence="4" type="ORF">CBOVIS_LOCUS3826</name>
</gene>
<organism evidence="4 5">
    <name type="scientific">Caenorhabditis bovis</name>
    <dbReference type="NCBI Taxonomy" id="2654633"/>
    <lineage>
        <taxon>Eukaryota</taxon>
        <taxon>Metazoa</taxon>
        <taxon>Ecdysozoa</taxon>
        <taxon>Nematoda</taxon>
        <taxon>Chromadorea</taxon>
        <taxon>Rhabditida</taxon>
        <taxon>Rhabditina</taxon>
        <taxon>Rhabditomorpha</taxon>
        <taxon>Rhabditoidea</taxon>
        <taxon>Rhabditidae</taxon>
        <taxon>Peloderinae</taxon>
        <taxon>Caenorhabditis</taxon>
    </lineage>
</organism>
<dbReference type="InterPro" id="IPR016187">
    <property type="entry name" value="CTDL_fold"/>
</dbReference>
<dbReference type="CDD" id="cd00037">
    <property type="entry name" value="CLECT"/>
    <property type="match status" value="1"/>
</dbReference>
<feature type="compositionally biased region" description="Basic and acidic residues" evidence="2">
    <location>
        <begin position="391"/>
        <end position="413"/>
    </location>
</feature>
<feature type="compositionally biased region" description="Basic residues" evidence="2">
    <location>
        <begin position="570"/>
        <end position="583"/>
    </location>
</feature>
<evidence type="ECO:0000313" key="5">
    <source>
        <dbReference type="Proteomes" id="UP000494206"/>
    </source>
</evidence>
<dbReference type="SUPFAM" id="SSF50729">
    <property type="entry name" value="PH domain-like"/>
    <property type="match status" value="1"/>
</dbReference>
<evidence type="ECO:0000256" key="2">
    <source>
        <dbReference type="SAM" id="MobiDB-lite"/>
    </source>
</evidence>
<feature type="region of interest" description="Disordered" evidence="2">
    <location>
        <begin position="496"/>
        <end position="606"/>
    </location>
</feature>
<comment type="caution">
    <text evidence="4">The sequence shown here is derived from an EMBL/GenBank/DDBJ whole genome shotgun (WGS) entry which is preliminary data.</text>
</comment>
<feature type="compositionally biased region" description="Polar residues" evidence="2">
    <location>
        <begin position="541"/>
        <end position="552"/>
    </location>
</feature>
<feature type="compositionally biased region" description="Polar residues" evidence="2">
    <location>
        <begin position="415"/>
        <end position="426"/>
    </location>
</feature>
<dbReference type="SUPFAM" id="SSF56436">
    <property type="entry name" value="C-type lectin-like"/>
    <property type="match status" value="1"/>
</dbReference>
<feature type="compositionally biased region" description="Polar residues" evidence="2">
    <location>
        <begin position="838"/>
        <end position="853"/>
    </location>
</feature>
<feature type="compositionally biased region" description="Low complexity" evidence="2">
    <location>
        <begin position="813"/>
        <end position="837"/>
    </location>
</feature>
<keyword evidence="1" id="KW-1015">Disulfide bond</keyword>
<dbReference type="InterPro" id="IPR011993">
    <property type="entry name" value="PH-like_dom_sf"/>
</dbReference>
<feature type="compositionally biased region" description="Polar residues" evidence="2">
    <location>
        <begin position="888"/>
        <end position="910"/>
    </location>
</feature>
<feature type="region of interest" description="Disordered" evidence="2">
    <location>
        <begin position="809"/>
        <end position="935"/>
    </location>
</feature>
<evidence type="ECO:0000259" key="3">
    <source>
        <dbReference type="PROSITE" id="PS50041"/>
    </source>
</evidence>
<dbReference type="SMART" id="SM00233">
    <property type="entry name" value="PH"/>
    <property type="match status" value="1"/>
</dbReference>
<feature type="compositionally biased region" description="Basic and acidic residues" evidence="2">
    <location>
        <begin position="732"/>
        <end position="754"/>
    </location>
</feature>
<dbReference type="InterPro" id="IPR001849">
    <property type="entry name" value="PH_domain"/>
</dbReference>
<dbReference type="Proteomes" id="UP000494206">
    <property type="component" value="Unassembled WGS sequence"/>
</dbReference>
<feature type="region of interest" description="Disordered" evidence="2">
    <location>
        <begin position="1"/>
        <end position="97"/>
    </location>
</feature>
<dbReference type="PANTHER" id="PTHR48232">
    <property type="entry name" value="INSULIN RECEPTOR SUBSTRATE HOMOLOG"/>
    <property type="match status" value="1"/>
</dbReference>
<feature type="region of interest" description="Disordered" evidence="2">
    <location>
        <begin position="730"/>
        <end position="772"/>
    </location>
</feature>
<dbReference type="PANTHER" id="PTHR48232:SF1">
    <property type="entry name" value="IRS-TYPE PTB DOMAIN-CONTAINING PROTEIN"/>
    <property type="match status" value="1"/>
</dbReference>
<dbReference type="InterPro" id="IPR018378">
    <property type="entry name" value="C-type_lectin_CS"/>
</dbReference>
<dbReference type="OrthoDB" id="946068at2759"/>
<feature type="region of interest" description="Disordered" evidence="2">
    <location>
        <begin position="391"/>
        <end position="443"/>
    </location>
</feature>
<dbReference type="Gene3D" id="2.30.29.30">
    <property type="entry name" value="Pleckstrin-homology domain (PH domain)/Phosphotyrosine-binding domain (PTB)"/>
    <property type="match status" value="2"/>
</dbReference>
<dbReference type="InterPro" id="IPR001304">
    <property type="entry name" value="C-type_lectin-like"/>
</dbReference>
<dbReference type="Gene3D" id="3.10.100.10">
    <property type="entry name" value="Mannose-Binding Protein A, subunit A"/>
    <property type="match status" value="1"/>
</dbReference>
<feature type="compositionally biased region" description="Basic and acidic residues" evidence="2">
    <location>
        <begin position="70"/>
        <end position="97"/>
    </location>
</feature>
<feature type="domain" description="C-type lectin" evidence="3">
    <location>
        <begin position="1032"/>
        <end position="1106"/>
    </location>
</feature>
<protein>
    <recommendedName>
        <fullName evidence="3">C-type lectin domain-containing protein</fullName>
    </recommendedName>
</protein>
<dbReference type="AlphaFoldDB" id="A0A8S1EIY1"/>
<name>A0A8S1EIY1_9PELO</name>
<proteinExistence type="predicted"/>
<feature type="compositionally biased region" description="Low complexity" evidence="2">
    <location>
        <begin position="1"/>
        <end position="68"/>
    </location>
</feature>
<feature type="compositionally biased region" description="Basic and acidic residues" evidence="2">
    <location>
        <begin position="911"/>
        <end position="930"/>
    </location>
</feature>
<dbReference type="InterPro" id="IPR016186">
    <property type="entry name" value="C-type_lectin-like/link_sf"/>
</dbReference>
<dbReference type="Pfam" id="PF00059">
    <property type="entry name" value="Lectin_C"/>
    <property type="match status" value="1"/>
</dbReference>
<evidence type="ECO:0000313" key="4">
    <source>
        <dbReference type="EMBL" id="CAB3401015.1"/>
    </source>
</evidence>
<accession>A0A8S1EIY1</accession>
<evidence type="ECO:0000256" key="1">
    <source>
        <dbReference type="ARBA" id="ARBA00023157"/>
    </source>
</evidence>
<dbReference type="PROSITE" id="PS50041">
    <property type="entry name" value="C_TYPE_LECTIN_2"/>
    <property type="match status" value="1"/>
</dbReference>
<reference evidence="4 5" key="1">
    <citation type="submission" date="2020-04" db="EMBL/GenBank/DDBJ databases">
        <authorList>
            <person name="Laetsch R D."/>
            <person name="Stevens L."/>
            <person name="Kumar S."/>
            <person name="Blaxter L. M."/>
        </authorList>
    </citation>
    <scope>NUCLEOTIDE SEQUENCE [LARGE SCALE GENOMIC DNA]</scope>
</reference>
<feature type="compositionally biased region" description="Basic and acidic residues" evidence="2">
    <location>
        <begin position="525"/>
        <end position="537"/>
    </location>
</feature>
<dbReference type="PROSITE" id="PS00615">
    <property type="entry name" value="C_TYPE_LECTIN_1"/>
    <property type="match status" value="1"/>
</dbReference>
<dbReference type="EMBL" id="CADEPM010000002">
    <property type="protein sequence ID" value="CAB3401015.1"/>
    <property type="molecule type" value="Genomic_DNA"/>
</dbReference>